<dbReference type="RefSeq" id="WP_004629046.1">
    <property type="nucleotide sequence ID" value="NZ_AORV01000060.1"/>
</dbReference>
<evidence type="ECO:0000313" key="9">
    <source>
        <dbReference type="EMBL" id="EMS70021.1"/>
    </source>
</evidence>
<dbReference type="AlphaFoldDB" id="S0FIM0"/>
<comment type="caution">
    <text evidence="9">The sequence shown here is derived from an EMBL/GenBank/DDBJ whole genome shotgun (WGS) entry which is preliminary data.</text>
</comment>
<dbReference type="PATRIC" id="fig|1195236.3.peg.4479"/>
<feature type="transmembrane region" description="Helical" evidence="7">
    <location>
        <begin position="362"/>
        <end position="383"/>
    </location>
</feature>
<gene>
    <name evidence="9" type="ORF">CTER_4301</name>
</gene>
<dbReference type="InterPro" id="IPR035906">
    <property type="entry name" value="MetI-like_sf"/>
</dbReference>
<dbReference type="GO" id="GO:0005886">
    <property type="term" value="C:plasma membrane"/>
    <property type="evidence" value="ECO:0007669"/>
    <property type="project" value="UniProtKB-SubCell"/>
</dbReference>
<organism evidence="9 10">
    <name type="scientific">Ruminiclostridium cellobioparum subsp. termitidis CT1112</name>
    <dbReference type="NCBI Taxonomy" id="1195236"/>
    <lineage>
        <taxon>Bacteria</taxon>
        <taxon>Bacillati</taxon>
        <taxon>Bacillota</taxon>
        <taxon>Clostridia</taxon>
        <taxon>Eubacteriales</taxon>
        <taxon>Oscillospiraceae</taxon>
        <taxon>Ruminiclostridium</taxon>
    </lineage>
</organism>
<evidence type="ECO:0000256" key="1">
    <source>
        <dbReference type="ARBA" id="ARBA00004651"/>
    </source>
</evidence>
<dbReference type="Gene3D" id="1.10.3720.10">
    <property type="entry name" value="MetI-like"/>
    <property type="match status" value="2"/>
</dbReference>
<evidence type="ECO:0000256" key="3">
    <source>
        <dbReference type="ARBA" id="ARBA00022475"/>
    </source>
</evidence>
<keyword evidence="5 7" id="KW-1133">Transmembrane helix</keyword>
<dbReference type="PROSITE" id="PS50928">
    <property type="entry name" value="ABC_TM1"/>
    <property type="match status" value="1"/>
</dbReference>
<evidence type="ECO:0000256" key="6">
    <source>
        <dbReference type="ARBA" id="ARBA00023136"/>
    </source>
</evidence>
<feature type="transmembrane region" description="Helical" evidence="7">
    <location>
        <begin position="234"/>
        <end position="263"/>
    </location>
</feature>
<dbReference type="PANTHER" id="PTHR43744">
    <property type="entry name" value="ABC TRANSPORTER PERMEASE PROTEIN MG189-RELATED-RELATED"/>
    <property type="match status" value="1"/>
</dbReference>
<comment type="subcellular location">
    <subcellularLocation>
        <location evidence="1 7">Cell membrane</location>
        <topology evidence="1 7">Multi-pass membrane protein</topology>
    </subcellularLocation>
</comment>
<dbReference type="InterPro" id="IPR000515">
    <property type="entry name" value="MetI-like"/>
</dbReference>
<sequence>MAKNISEKRLKIIAYFLSTIFLLIIIFPLFYIVSLSLQDDSEIYSYPPRLIPREGTSISIVMDYSKLENQSEDELKDTLLKDSTLAMYSTIYELNRETISEVKFYGTMDGKTVFYSRAHGLMLRLQLQFGTYTKARVSSKVLLANGKYLESAEALGYSFDINGLDRVYDTMELGKNSYSGQMGEYLKTTYNTEGDFKGTIAAYNSILLLENYKYYYLTPVYMYKNIPSIQKYSFFAFMFNTVITLVFAIVCEVVICSITAYPLSKLLSKKTSDKVLLYFLVTLMIPFVCIMIPQLILVKSWGMYNNYGGMLITWLYPYPFYIYLFKGFFDRIPNAYFDAARMDGSGELNTFLKICIPMSKPIITLIALQTFVGAWGDFFWYFLVANKPELWTLNVAIYTISKTSQVRQNMMMGLSVVTILPVLIITAVFSKQIKTSIMSSGIKG</sequence>
<keyword evidence="4 7" id="KW-0812">Transmembrane</keyword>
<evidence type="ECO:0000256" key="7">
    <source>
        <dbReference type="RuleBase" id="RU363032"/>
    </source>
</evidence>
<feature type="transmembrane region" description="Helical" evidence="7">
    <location>
        <begin position="12"/>
        <end position="33"/>
    </location>
</feature>
<feature type="transmembrane region" description="Helical" evidence="7">
    <location>
        <begin position="304"/>
        <end position="324"/>
    </location>
</feature>
<keyword evidence="9" id="KW-0762">Sugar transport</keyword>
<evidence type="ECO:0000259" key="8">
    <source>
        <dbReference type="PROSITE" id="PS50928"/>
    </source>
</evidence>
<feature type="transmembrane region" description="Helical" evidence="7">
    <location>
        <begin position="275"/>
        <end position="298"/>
    </location>
</feature>
<evidence type="ECO:0000256" key="5">
    <source>
        <dbReference type="ARBA" id="ARBA00022989"/>
    </source>
</evidence>
<dbReference type="eggNOG" id="COG0395">
    <property type="taxonomic scope" value="Bacteria"/>
</dbReference>
<dbReference type="SUPFAM" id="SSF161098">
    <property type="entry name" value="MetI-like"/>
    <property type="match status" value="1"/>
</dbReference>
<feature type="transmembrane region" description="Helical" evidence="7">
    <location>
        <begin position="410"/>
        <end position="429"/>
    </location>
</feature>
<name>S0FIM0_RUMCE</name>
<accession>S0FIM0</accession>
<evidence type="ECO:0000256" key="4">
    <source>
        <dbReference type="ARBA" id="ARBA00022692"/>
    </source>
</evidence>
<evidence type="ECO:0000256" key="2">
    <source>
        <dbReference type="ARBA" id="ARBA00022448"/>
    </source>
</evidence>
<keyword evidence="2 7" id="KW-0813">Transport</keyword>
<keyword evidence="10" id="KW-1185">Reference proteome</keyword>
<dbReference type="Pfam" id="PF00528">
    <property type="entry name" value="BPD_transp_1"/>
    <property type="match status" value="1"/>
</dbReference>
<keyword evidence="6 7" id="KW-0472">Membrane</keyword>
<dbReference type="EMBL" id="AORV01000060">
    <property type="protein sequence ID" value="EMS70021.1"/>
    <property type="molecule type" value="Genomic_DNA"/>
</dbReference>
<dbReference type="STRING" id="1195236.CTER_4301"/>
<feature type="domain" description="ABC transmembrane type-1" evidence="8">
    <location>
        <begin position="238"/>
        <end position="429"/>
    </location>
</feature>
<reference evidence="9 10" key="1">
    <citation type="journal article" date="2013" name="Genome Announc.">
        <title>Draft Genome Sequence of the Cellulolytic, Mesophilic, Anaerobic Bacterium Clostridium termitidis Strain CT1112 (DSM 5398).</title>
        <authorList>
            <person name="Lal S."/>
            <person name="Ramachandran U."/>
            <person name="Zhang X."/>
            <person name="Munir R."/>
            <person name="Sparling R."/>
            <person name="Levin D.B."/>
        </authorList>
    </citation>
    <scope>NUCLEOTIDE SEQUENCE [LARGE SCALE GENOMIC DNA]</scope>
    <source>
        <strain evidence="9 10">CT1112</strain>
    </source>
</reference>
<dbReference type="GO" id="GO:0055085">
    <property type="term" value="P:transmembrane transport"/>
    <property type="evidence" value="ECO:0007669"/>
    <property type="project" value="InterPro"/>
</dbReference>
<evidence type="ECO:0000313" key="10">
    <source>
        <dbReference type="Proteomes" id="UP000014155"/>
    </source>
</evidence>
<dbReference type="PANTHER" id="PTHR43744:SF12">
    <property type="entry name" value="ABC TRANSPORTER PERMEASE PROTEIN MG189-RELATED"/>
    <property type="match status" value="1"/>
</dbReference>
<comment type="similarity">
    <text evidence="7">Belongs to the binding-protein-dependent transport system permease family.</text>
</comment>
<proteinExistence type="inferred from homology"/>
<dbReference type="CDD" id="cd06261">
    <property type="entry name" value="TM_PBP2"/>
    <property type="match status" value="1"/>
</dbReference>
<dbReference type="Proteomes" id="UP000014155">
    <property type="component" value="Unassembled WGS sequence"/>
</dbReference>
<protein>
    <submittedName>
        <fullName evidence="9">ABC-type sugar transport system, permease component</fullName>
    </submittedName>
</protein>
<keyword evidence="3" id="KW-1003">Cell membrane</keyword>